<proteinExistence type="predicted"/>
<protein>
    <submittedName>
        <fullName evidence="3">Uncharacterized protein LOC105431515 isoform X1</fullName>
    </submittedName>
</protein>
<reference evidence="3" key="1">
    <citation type="submission" date="2025-08" db="UniProtKB">
        <authorList>
            <consortium name="RefSeq"/>
        </authorList>
    </citation>
    <scope>IDENTIFICATION</scope>
</reference>
<evidence type="ECO:0000256" key="1">
    <source>
        <dbReference type="SAM" id="MobiDB-lite"/>
    </source>
</evidence>
<keyword evidence="2" id="KW-1185">Reference proteome</keyword>
<gene>
    <name evidence="3" type="primary">LOC105431515</name>
</gene>
<sequence length="449" mass="48770">MVVPMILYREDISDIAWSTSWREREDIRIGKTLCNRKYWRQVHMSIKHGECSFYRRQLLLKVKEKGTMLSYMLPTEDKPPPGEHSGQQNNYRTTGKLQKSNAVVSTSPRKCVDATRTMIVSTRIEDHPAGGDPVARHGSPRPIESPKHNGTSTTRKSTLHNANRVTKDDSLYSIDSVASTAGSERKNKILNGAKHASLKRVSFGSSKGSMVETLVYETPVQEEPEINHFLDHNGRLPPPMIPVPDTDEGREKVRVSLLGPQPSPATPGVLLLEPITHSTGHPINMANNPTELLTTHTEHTTPAYHAQISTDSGWDNPFRPDGDLSREADEIVELIKGGKPITPTPGQTAPPLPGCDGKSTGGDSSTSPLLKSANCHANSSPRPGQENGSAHGGTPSKATGNQPVNEKVGASRTATVEVARMTAQGPGDASQVEHVTLKKKPKCKCCVLQ</sequence>
<accession>A0A6I9WM83</accession>
<feature type="compositionally biased region" description="Polar residues" evidence="1">
    <location>
        <begin position="148"/>
        <end position="164"/>
    </location>
</feature>
<dbReference type="OrthoDB" id="6618101at2759"/>
<evidence type="ECO:0000313" key="2">
    <source>
        <dbReference type="Proteomes" id="UP000504615"/>
    </source>
</evidence>
<dbReference type="Proteomes" id="UP000504615">
    <property type="component" value="Unplaced"/>
</dbReference>
<dbReference type="RefSeq" id="XP_011644049.1">
    <property type="nucleotide sequence ID" value="XM_011645747.2"/>
</dbReference>
<evidence type="ECO:0000313" key="3">
    <source>
        <dbReference type="RefSeq" id="XP_011644049.1"/>
    </source>
</evidence>
<feature type="compositionally biased region" description="Low complexity" evidence="1">
    <location>
        <begin position="354"/>
        <end position="367"/>
    </location>
</feature>
<feature type="region of interest" description="Disordered" evidence="1">
    <location>
        <begin position="336"/>
        <end position="411"/>
    </location>
</feature>
<feature type="region of interest" description="Disordered" evidence="1">
    <location>
        <begin position="125"/>
        <end position="164"/>
    </location>
</feature>
<feature type="compositionally biased region" description="Polar residues" evidence="1">
    <location>
        <begin position="375"/>
        <end position="388"/>
    </location>
</feature>
<feature type="compositionally biased region" description="Polar residues" evidence="1">
    <location>
        <begin position="85"/>
        <end position="108"/>
    </location>
</feature>
<dbReference type="GeneID" id="105431515"/>
<dbReference type="AlphaFoldDB" id="A0A6I9WM83"/>
<organism evidence="2 3">
    <name type="scientific">Pogonomyrmex barbatus</name>
    <name type="common">red harvester ant</name>
    <dbReference type="NCBI Taxonomy" id="144034"/>
    <lineage>
        <taxon>Eukaryota</taxon>
        <taxon>Metazoa</taxon>
        <taxon>Ecdysozoa</taxon>
        <taxon>Arthropoda</taxon>
        <taxon>Hexapoda</taxon>
        <taxon>Insecta</taxon>
        <taxon>Pterygota</taxon>
        <taxon>Neoptera</taxon>
        <taxon>Endopterygota</taxon>
        <taxon>Hymenoptera</taxon>
        <taxon>Apocrita</taxon>
        <taxon>Aculeata</taxon>
        <taxon>Formicoidea</taxon>
        <taxon>Formicidae</taxon>
        <taxon>Myrmicinae</taxon>
        <taxon>Pogonomyrmex</taxon>
    </lineage>
</organism>
<feature type="region of interest" description="Disordered" evidence="1">
    <location>
        <begin position="72"/>
        <end position="108"/>
    </location>
</feature>
<name>A0A6I9WM83_9HYME</name>